<name>A0AAE0XV54_9GAST</name>
<comment type="caution">
    <text evidence="1">The sequence shown here is derived from an EMBL/GenBank/DDBJ whole genome shotgun (WGS) entry which is preliminary data.</text>
</comment>
<reference evidence="1" key="1">
    <citation type="journal article" date="2023" name="G3 (Bethesda)">
        <title>A reference genome for the long-term kleptoplast-retaining sea slug Elysia crispata morphotype clarki.</title>
        <authorList>
            <person name="Eastman K.E."/>
            <person name="Pendleton A.L."/>
            <person name="Shaikh M.A."/>
            <person name="Suttiyut T."/>
            <person name="Ogas R."/>
            <person name="Tomko P."/>
            <person name="Gavelis G."/>
            <person name="Widhalm J.R."/>
            <person name="Wisecaver J.H."/>
        </authorList>
    </citation>
    <scope>NUCLEOTIDE SEQUENCE</scope>
    <source>
        <strain evidence="1">ECLA1</strain>
    </source>
</reference>
<organism evidence="1 2">
    <name type="scientific">Elysia crispata</name>
    <name type="common">lettuce slug</name>
    <dbReference type="NCBI Taxonomy" id="231223"/>
    <lineage>
        <taxon>Eukaryota</taxon>
        <taxon>Metazoa</taxon>
        <taxon>Spiralia</taxon>
        <taxon>Lophotrochozoa</taxon>
        <taxon>Mollusca</taxon>
        <taxon>Gastropoda</taxon>
        <taxon>Heterobranchia</taxon>
        <taxon>Euthyneura</taxon>
        <taxon>Panpulmonata</taxon>
        <taxon>Sacoglossa</taxon>
        <taxon>Placobranchoidea</taxon>
        <taxon>Plakobranchidae</taxon>
        <taxon>Elysia</taxon>
    </lineage>
</organism>
<dbReference type="EMBL" id="JAWDGP010007584">
    <property type="protein sequence ID" value="KAK3712536.1"/>
    <property type="molecule type" value="Genomic_DNA"/>
</dbReference>
<proteinExistence type="predicted"/>
<evidence type="ECO:0000313" key="2">
    <source>
        <dbReference type="Proteomes" id="UP001283361"/>
    </source>
</evidence>
<evidence type="ECO:0000313" key="1">
    <source>
        <dbReference type="EMBL" id="KAK3712536.1"/>
    </source>
</evidence>
<protein>
    <submittedName>
        <fullName evidence="1">Uncharacterized protein</fullName>
    </submittedName>
</protein>
<keyword evidence="2" id="KW-1185">Reference proteome</keyword>
<dbReference type="Proteomes" id="UP001283361">
    <property type="component" value="Unassembled WGS sequence"/>
</dbReference>
<gene>
    <name evidence="1" type="ORF">RRG08_002865</name>
</gene>
<accession>A0AAE0XV54</accession>
<dbReference type="AlphaFoldDB" id="A0AAE0XV54"/>
<sequence length="193" mass="20947">MREWIYTDRGPLYTPDNALIDEQLSIVLSLLMSLAEIRYLPYNQPCLTSATESSLHVEAVCGCWSGVAECRTKIRCGSGVAAGQVWDQCVAVSQVWLNVRRRSGVDPVCLLVRCGSSVWLNVNEDQVWIRCACWSVCGCWSGVVVGKTVRCGSGVAVGGTATCGPCVRLLVRRPGVTSSRAIAIFNQTDILAF</sequence>